<dbReference type="Pfam" id="PF00327">
    <property type="entry name" value="Ribosomal_L30"/>
    <property type="match status" value="1"/>
</dbReference>
<dbReference type="InterPro" id="IPR016082">
    <property type="entry name" value="Ribosomal_uL30_ferredoxin-like"/>
</dbReference>
<comment type="caution">
    <text evidence="6">The sequence shown here is derived from an EMBL/GenBank/DDBJ whole genome shotgun (WGS) entry which is preliminary data.</text>
</comment>
<dbReference type="InterPro" id="IPR036919">
    <property type="entry name" value="Ribo_uL30_ferredoxin-like_sf"/>
</dbReference>
<dbReference type="EMBL" id="LSRQ01000888">
    <property type="protein sequence ID" value="OAY80361.1"/>
    <property type="molecule type" value="Genomic_DNA"/>
</dbReference>
<dbReference type="FunFam" id="3.30.1390.20:FF:000004">
    <property type="entry name" value="60S ribosomal protein L7"/>
    <property type="match status" value="1"/>
</dbReference>
<dbReference type="Proteomes" id="UP000092600">
    <property type="component" value="Unassembled WGS sequence"/>
</dbReference>
<evidence type="ECO:0000259" key="4">
    <source>
        <dbReference type="Pfam" id="PF00327"/>
    </source>
</evidence>
<accession>A0A199VTV7</accession>
<dbReference type="AlphaFoldDB" id="A0A199VTV7"/>
<proteinExistence type="inferred from homology"/>
<dbReference type="InterPro" id="IPR039699">
    <property type="entry name" value="Ribosomal_uL30"/>
</dbReference>
<dbReference type="PANTHER" id="PTHR11524:SF36">
    <property type="entry name" value="LARGE RIBOSOMAL SUBUNIT PROTEIN UL30Z"/>
    <property type="match status" value="1"/>
</dbReference>
<evidence type="ECO:0000256" key="2">
    <source>
        <dbReference type="ARBA" id="ARBA00022980"/>
    </source>
</evidence>
<dbReference type="PANTHER" id="PTHR11524">
    <property type="entry name" value="60S RIBOSOMAL PROTEIN L7"/>
    <property type="match status" value="1"/>
</dbReference>
<dbReference type="InterPro" id="IPR035808">
    <property type="entry name" value="Ribosomal_uL30_euk_arc"/>
</dbReference>
<feature type="domain" description="Large ribosomal subunit protein uL30-like ferredoxin-like fold" evidence="4">
    <location>
        <begin position="114"/>
        <end position="148"/>
    </location>
</feature>
<dbReference type="GO" id="GO:0022625">
    <property type="term" value="C:cytosolic large ribosomal subunit"/>
    <property type="evidence" value="ECO:0007669"/>
    <property type="project" value="TreeGrafter"/>
</dbReference>
<dbReference type="GO" id="GO:0000463">
    <property type="term" value="P:maturation of LSU-rRNA from tricistronic rRNA transcript (SSU-rRNA, 5.8S rRNA, LSU-rRNA)"/>
    <property type="evidence" value="ECO:0007669"/>
    <property type="project" value="TreeGrafter"/>
</dbReference>
<dbReference type="InterPro" id="IPR012988">
    <property type="entry name" value="Ribosomal_uL30_N_euk"/>
</dbReference>
<name>A0A199VTV7_ANACO</name>
<dbReference type="InterPro" id="IPR018038">
    <property type="entry name" value="Ribosomal_uL30_CS"/>
</dbReference>
<dbReference type="GO" id="GO:0003735">
    <property type="term" value="F:structural constituent of ribosome"/>
    <property type="evidence" value="ECO:0007669"/>
    <property type="project" value="TreeGrafter"/>
</dbReference>
<evidence type="ECO:0000313" key="7">
    <source>
        <dbReference type="Proteomes" id="UP000092600"/>
    </source>
</evidence>
<keyword evidence="2 6" id="KW-0689">Ribosomal protein</keyword>
<dbReference type="PROSITE" id="PS00634">
    <property type="entry name" value="RIBOSOMAL_L30"/>
    <property type="match status" value="1"/>
</dbReference>
<sequence length="256" mass="30064">MADEEPQPLTYVHETVLKKRKNNEEWAVKRRQRLGARKQQKREDLKLAIKRPEEFVKEYRDKELDLVRMKHRLKMHKLPSHDIKSKLLFVIRIHGAPWFLFHPHLDQRICIEDRKILNKLRLRQILSGVFLKANEATLTMLLSVEPFITYGYPNLKSVKELIYKKGCGWANRENVPLTDNNAIEQALGKLGIICIEDIVREIATVGPHFKEVASFLLPFTLKCPERRLRMKKKPYKNGGDTGNREDLINELINKLN</sequence>
<dbReference type="GO" id="GO:0003723">
    <property type="term" value="F:RNA binding"/>
    <property type="evidence" value="ECO:0007669"/>
    <property type="project" value="InterPro"/>
</dbReference>
<dbReference type="STRING" id="4615.A0A199VTV7"/>
<protein>
    <submittedName>
        <fullName evidence="6">60S ribosomal protein L7-4</fullName>
    </submittedName>
</protein>
<evidence type="ECO:0000256" key="1">
    <source>
        <dbReference type="ARBA" id="ARBA00007594"/>
    </source>
</evidence>
<dbReference type="NCBIfam" id="TIGR01310">
    <property type="entry name" value="uL30_euk"/>
    <property type="match status" value="1"/>
</dbReference>
<evidence type="ECO:0000313" key="6">
    <source>
        <dbReference type="EMBL" id="OAY80361.1"/>
    </source>
</evidence>
<dbReference type="CDD" id="cd01657">
    <property type="entry name" value="Ribosomal_L7_archeal_euk"/>
    <property type="match status" value="1"/>
</dbReference>
<keyword evidence="3" id="KW-0687">Ribonucleoprotein</keyword>
<reference evidence="6 7" key="1">
    <citation type="journal article" date="2016" name="DNA Res.">
        <title>The draft genome of MD-2 pineapple using hybrid error correction of long reads.</title>
        <authorList>
            <person name="Redwan R.M."/>
            <person name="Saidin A."/>
            <person name="Kumar S.V."/>
        </authorList>
    </citation>
    <scope>NUCLEOTIDE SEQUENCE [LARGE SCALE GENOMIC DNA]</scope>
    <source>
        <strain evidence="7">cv. MD2</strain>
        <tissue evidence="6">Leaf</tissue>
    </source>
</reference>
<dbReference type="Pfam" id="PF08079">
    <property type="entry name" value="Ribosomal_L30_N"/>
    <property type="match status" value="1"/>
</dbReference>
<comment type="similarity">
    <text evidence="1">Belongs to the universal ribosomal protein uL30 family.</text>
</comment>
<evidence type="ECO:0000259" key="5">
    <source>
        <dbReference type="Pfam" id="PF08079"/>
    </source>
</evidence>
<dbReference type="SUPFAM" id="SSF55129">
    <property type="entry name" value="Ribosomal protein L30p/L7e"/>
    <property type="match status" value="1"/>
</dbReference>
<evidence type="ECO:0000256" key="3">
    <source>
        <dbReference type="ARBA" id="ARBA00023274"/>
    </source>
</evidence>
<dbReference type="InterPro" id="IPR005998">
    <property type="entry name" value="Ribosomal_uL30_euk"/>
</dbReference>
<gene>
    <name evidence="6" type="ORF">ACMD2_09074</name>
</gene>
<dbReference type="Gene3D" id="3.30.1390.20">
    <property type="entry name" value="Ribosomal protein L30, ferredoxin-like fold domain"/>
    <property type="match status" value="1"/>
</dbReference>
<feature type="domain" description="Large ribosomal subunit protein uL30 N-terminal eukaryotes" evidence="5">
    <location>
        <begin position="12"/>
        <end position="75"/>
    </location>
</feature>
<organism evidence="6 7">
    <name type="scientific">Ananas comosus</name>
    <name type="common">Pineapple</name>
    <name type="synonym">Ananas ananas</name>
    <dbReference type="NCBI Taxonomy" id="4615"/>
    <lineage>
        <taxon>Eukaryota</taxon>
        <taxon>Viridiplantae</taxon>
        <taxon>Streptophyta</taxon>
        <taxon>Embryophyta</taxon>
        <taxon>Tracheophyta</taxon>
        <taxon>Spermatophyta</taxon>
        <taxon>Magnoliopsida</taxon>
        <taxon>Liliopsida</taxon>
        <taxon>Poales</taxon>
        <taxon>Bromeliaceae</taxon>
        <taxon>Bromelioideae</taxon>
        <taxon>Ananas</taxon>
    </lineage>
</organism>